<dbReference type="EMBL" id="CAAJVP010000013">
    <property type="protein sequence ID" value="VHY13396.1"/>
    <property type="molecule type" value="Genomic_DNA"/>
</dbReference>
<dbReference type="EMBL" id="CAADAN010000001">
    <property type="protein sequence ID" value="VFD29033.1"/>
    <property type="molecule type" value="Genomic_DNA"/>
</dbReference>
<dbReference type="GO" id="GO:0046872">
    <property type="term" value="F:metal ion binding"/>
    <property type="evidence" value="ECO:0007669"/>
    <property type="project" value="InterPro"/>
</dbReference>
<protein>
    <submittedName>
        <fullName evidence="5">M16 family peptidase</fullName>
    </submittedName>
    <submittedName>
        <fullName evidence="3">Putative peptidase, M16 family</fullName>
    </submittedName>
</protein>
<dbReference type="PANTHER" id="PTHR11851:SF186">
    <property type="entry name" value="INACTIVE METALLOPROTEASE YMFF-RELATED"/>
    <property type="match status" value="1"/>
</dbReference>
<organism evidence="3">
    <name type="scientific">Clostridioides difficile</name>
    <name type="common">Peptoclostridium difficile</name>
    <dbReference type="NCBI Taxonomy" id="1496"/>
    <lineage>
        <taxon>Bacteria</taxon>
        <taxon>Bacillati</taxon>
        <taxon>Bacillota</taxon>
        <taxon>Clostridia</taxon>
        <taxon>Peptostreptococcales</taxon>
        <taxon>Peptostreptococcaceae</taxon>
        <taxon>Clostridioides</taxon>
    </lineage>
</organism>
<accession>A0A031WAQ7</accession>
<gene>
    <name evidence="4" type="ORF">BN1095_620003</name>
    <name evidence="2" type="ORF">BN1096_520037</name>
    <name evidence="3" type="ORF">BN1097_680146</name>
    <name evidence="6" type="ORF">SAMEA1402366_02631</name>
    <name evidence="5" type="ORF">SAMEA1402399_00065</name>
</gene>
<dbReference type="NCBIfam" id="NF047422">
    <property type="entry name" value="YfmF_fam"/>
    <property type="match status" value="1"/>
</dbReference>
<sequence length="421" mass="47833">MVNTKKIINLGNNINLTLIKTEKFKSNLISLYVQRLLDEKETTKNALIPSIIASGSAKYPSARAISNKLDDLYGSSMGADAVKRGERQVLSFKVINISEKYLDESIFEEVVEFFNEVINNTLVVDGGFKEEYLNIEKENLREKIQSIINDKKEYAQDKCIEAMCKGERYSVSEFGYEDEIDSITSRELYEHYKNILKTSPIDIVVEGNFDEDKVVDIISKNLKFEREEIINIPRADFIKNVDEVKVIDEQMEITQGKLVMGYRANVDYADIDKYYALVVGSNVLGGGPHSKLFVNVREKESLCYYIFSSIEKYKSIMFISSGIETKDYDKAVELIKKQVESVKAGDISDEELENSKLALVNSMKSITDNIGGMSDFVFSQSMAKTNSEVQDIISSIEKVTKKDIVEAIKNIELDTVYFLRN</sequence>
<evidence type="ECO:0000313" key="3">
    <source>
        <dbReference type="EMBL" id="CDS88650.1"/>
    </source>
</evidence>
<evidence type="ECO:0000313" key="8">
    <source>
        <dbReference type="Proteomes" id="UP000411588"/>
    </source>
</evidence>
<dbReference type="Proteomes" id="UP000372533">
    <property type="component" value="Unassembled WGS sequence"/>
</dbReference>
<dbReference type="PATRIC" id="fig|1496.1373.peg.173"/>
<dbReference type="GeneID" id="66355063"/>
<evidence type="ECO:0000313" key="2">
    <source>
        <dbReference type="EMBL" id="CDS84985.1"/>
    </source>
</evidence>
<dbReference type="RefSeq" id="WP_004454972.1">
    <property type="nucleotide sequence ID" value="NZ_BAABSG010000001.1"/>
</dbReference>
<dbReference type="InterPro" id="IPR050361">
    <property type="entry name" value="MPP/UQCRC_Complex"/>
</dbReference>
<dbReference type="EMBL" id="LK932407">
    <property type="protein sequence ID" value="CDS88650.1"/>
    <property type="molecule type" value="Genomic_DNA"/>
</dbReference>
<dbReference type="EMBL" id="LK933316">
    <property type="protein sequence ID" value="CDT63620.1"/>
    <property type="molecule type" value="Genomic_DNA"/>
</dbReference>
<dbReference type="Pfam" id="PF05193">
    <property type="entry name" value="Peptidase_M16_C"/>
    <property type="match status" value="1"/>
</dbReference>
<dbReference type="SUPFAM" id="SSF63411">
    <property type="entry name" value="LuxS/MPP-like metallohydrolase"/>
    <property type="match status" value="2"/>
</dbReference>
<dbReference type="InterPro" id="IPR007863">
    <property type="entry name" value="Peptidase_M16_C"/>
</dbReference>
<evidence type="ECO:0000313" key="5">
    <source>
        <dbReference type="EMBL" id="VFD29033.1"/>
    </source>
</evidence>
<evidence type="ECO:0000313" key="4">
    <source>
        <dbReference type="EMBL" id="CDT63620.1"/>
    </source>
</evidence>
<dbReference type="Gene3D" id="3.30.830.10">
    <property type="entry name" value="Metalloenzyme, LuxS/M16 peptidase-like"/>
    <property type="match status" value="2"/>
</dbReference>
<dbReference type="InterPro" id="IPR011249">
    <property type="entry name" value="Metalloenz_LuxS/M16"/>
</dbReference>
<dbReference type="PANTHER" id="PTHR11851">
    <property type="entry name" value="METALLOPROTEASE"/>
    <property type="match status" value="1"/>
</dbReference>
<reference evidence="5 8" key="2">
    <citation type="submission" date="2019-02" db="EMBL/GenBank/DDBJ databases">
        <authorList>
            <consortium name="Pathogen Informatics"/>
        </authorList>
    </citation>
    <scope>NUCLEOTIDE SEQUENCE [LARGE SCALE GENOMIC DNA]</scope>
    <source>
        <strain evidence="8">clo34</strain>
        <strain evidence="5">Clo34</strain>
        <strain evidence="6">Tl291</strain>
        <strain evidence="7">tl291</strain>
    </source>
</reference>
<dbReference type="AlphaFoldDB" id="A0A031WAQ7"/>
<evidence type="ECO:0000313" key="6">
    <source>
        <dbReference type="EMBL" id="VHY13396.1"/>
    </source>
</evidence>
<name>A0A031WAQ7_CLODI</name>
<dbReference type="KEGG" id="pdf:CD630DERM_26610"/>
<dbReference type="EMBL" id="LK932505">
    <property type="protein sequence ID" value="CDS84985.1"/>
    <property type="molecule type" value="Genomic_DNA"/>
</dbReference>
<feature type="domain" description="Peptidase M16 C-terminal" evidence="1">
    <location>
        <begin position="182"/>
        <end position="358"/>
    </location>
</feature>
<dbReference type="Proteomes" id="UP000411588">
    <property type="component" value="Unassembled WGS sequence"/>
</dbReference>
<evidence type="ECO:0000259" key="1">
    <source>
        <dbReference type="Pfam" id="PF05193"/>
    </source>
</evidence>
<proteinExistence type="predicted"/>
<evidence type="ECO:0000313" key="7">
    <source>
        <dbReference type="Proteomes" id="UP000372533"/>
    </source>
</evidence>
<reference evidence="3" key="1">
    <citation type="submission" date="2014-07" db="EMBL/GenBank/DDBJ databases">
        <authorList>
            <person name="Monot Marc"/>
        </authorList>
    </citation>
    <scope>NUCLEOTIDE SEQUENCE</scope>
    <source>
        <strain evidence="4">7032989</strain>
        <strain evidence="3">7032994</strain>
    </source>
</reference>
<dbReference type="OMA" id="VYDDKMR"/>